<evidence type="ECO:0000259" key="6">
    <source>
        <dbReference type="PROSITE" id="PS51898"/>
    </source>
</evidence>
<dbReference type="PROSITE" id="PS51898">
    <property type="entry name" value="TYR_RECOMBINASE"/>
    <property type="match status" value="1"/>
</dbReference>
<dbReference type="PANTHER" id="PTHR30349">
    <property type="entry name" value="PHAGE INTEGRASE-RELATED"/>
    <property type="match status" value="1"/>
</dbReference>
<evidence type="ECO:0000313" key="11">
    <source>
        <dbReference type="Proteomes" id="UP000593591"/>
    </source>
</evidence>
<dbReference type="Pfam" id="PF13495">
    <property type="entry name" value="Phage_int_SAM_4"/>
    <property type="match status" value="1"/>
</dbReference>
<evidence type="ECO:0000256" key="5">
    <source>
        <dbReference type="PROSITE-ProRule" id="PRU01248"/>
    </source>
</evidence>
<dbReference type="GO" id="GO:0015074">
    <property type="term" value="P:DNA integration"/>
    <property type="evidence" value="ECO:0007669"/>
    <property type="project" value="UniProtKB-KW"/>
</dbReference>
<dbReference type="InterPro" id="IPR010998">
    <property type="entry name" value="Integrase_recombinase_N"/>
</dbReference>
<dbReference type="EMBL" id="JACHFR010000002">
    <property type="protein sequence ID" value="MBB5219336.1"/>
    <property type="molecule type" value="Genomic_DNA"/>
</dbReference>
<dbReference type="InterPro" id="IPR011010">
    <property type="entry name" value="DNA_brk_join_enz"/>
</dbReference>
<dbReference type="NCBIfam" id="TIGR02249">
    <property type="entry name" value="integrase_gron"/>
    <property type="match status" value="1"/>
</dbReference>
<comment type="similarity">
    <text evidence="1">Belongs to the 'phage' integrase family.</text>
</comment>
<reference evidence="9 11" key="1">
    <citation type="submission" date="2018-08" db="EMBL/GenBank/DDBJ databases">
        <title>The first complete genome of Treponema rectale (CHPAT), a commensal spirochete of the bovine rectum.</title>
        <authorList>
            <person name="Staton G.J."/>
            <person name="Clegg S.R."/>
            <person name="Carter S.D."/>
            <person name="Radford A.D."/>
            <person name="Darby A."/>
            <person name="Hall N."/>
            <person name="Birtles R.J."/>
            <person name="Evans N.J."/>
        </authorList>
    </citation>
    <scope>NUCLEOTIDE SEQUENCE [LARGE SCALE GENOMIC DNA]</scope>
    <source>
        <strain evidence="9 11">CHPA</strain>
    </source>
</reference>
<name>A0A840SHF3_9SPIR</name>
<reference evidence="8 10" key="2">
    <citation type="submission" date="2020-08" db="EMBL/GenBank/DDBJ databases">
        <title>Genomic Encyclopedia of Type Strains, Phase IV (KMG-IV): sequencing the most valuable type-strain genomes for metagenomic binning, comparative biology and taxonomic classification.</title>
        <authorList>
            <person name="Goeker M."/>
        </authorList>
    </citation>
    <scope>NUCLEOTIDE SEQUENCE [LARGE SCALE GENOMIC DNA]</scope>
    <source>
        <strain evidence="8 10">DSM 103679</strain>
    </source>
</reference>
<gene>
    <name evidence="9" type="ORF">DYE49_10100</name>
    <name evidence="8" type="ORF">HNP77_001705</name>
</gene>
<evidence type="ECO:0000256" key="4">
    <source>
        <dbReference type="ARBA" id="ARBA00023172"/>
    </source>
</evidence>
<evidence type="ECO:0000256" key="3">
    <source>
        <dbReference type="ARBA" id="ARBA00023125"/>
    </source>
</evidence>
<evidence type="ECO:0000313" key="10">
    <source>
        <dbReference type="Proteomes" id="UP000578697"/>
    </source>
</evidence>
<dbReference type="PROSITE" id="PS51900">
    <property type="entry name" value="CB"/>
    <property type="match status" value="1"/>
</dbReference>
<protein>
    <submittedName>
        <fullName evidence="8">Integron integrase</fullName>
    </submittedName>
</protein>
<keyword evidence="2" id="KW-0229">DNA integration</keyword>
<dbReference type="InterPro" id="IPR002104">
    <property type="entry name" value="Integrase_catalytic"/>
</dbReference>
<organism evidence="8 10">
    <name type="scientific">Treponema rectale</name>
    <dbReference type="NCBI Taxonomy" id="744512"/>
    <lineage>
        <taxon>Bacteria</taxon>
        <taxon>Pseudomonadati</taxon>
        <taxon>Spirochaetota</taxon>
        <taxon>Spirochaetia</taxon>
        <taxon>Spirochaetales</taxon>
        <taxon>Treponemataceae</taxon>
        <taxon>Treponema</taxon>
    </lineage>
</organism>
<evidence type="ECO:0000313" key="9">
    <source>
        <dbReference type="EMBL" id="QOS40781.1"/>
    </source>
</evidence>
<dbReference type="PANTHER" id="PTHR30349:SF64">
    <property type="entry name" value="PROPHAGE INTEGRASE INTD-RELATED"/>
    <property type="match status" value="1"/>
</dbReference>
<dbReference type="GO" id="GO:0003677">
    <property type="term" value="F:DNA binding"/>
    <property type="evidence" value="ECO:0007669"/>
    <property type="project" value="UniProtKB-UniRule"/>
</dbReference>
<dbReference type="RefSeq" id="WP_184652748.1">
    <property type="nucleotide sequence ID" value="NZ_JACHFR010000002.1"/>
</dbReference>
<dbReference type="Proteomes" id="UP000593591">
    <property type="component" value="Chromosome"/>
</dbReference>
<evidence type="ECO:0000259" key="7">
    <source>
        <dbReference type="PROSITE" id="PS51900"/>
    </source>
</evidence>
<evidence type="ECO:0000256" key="2">
    <source>
        <dbReference type="ARBA" id="ARBA00022908"/>
    </source>
</evidence>
<dbReference type="CDD" id="cd01193">
    <property type="entry name" value="INT_IntI_C"/>
    <property type="match status" value="1"/>
</dbReference>
<dbReference type="Proteomes" id="UP000578697">
    <property type="component" value="Unassembled WGS sequence"/>
</dbReference>
<dbReference type="GO" id="GO:0006310">
    <property type="term" value="P:DNA recombination"/>
    <property type="evidence" value="ECO:0007669"/>
    <property type="project" value="UniProtKB-KW"/>
</dbReference>
<dbReference type="InterPro" id="IPR013762">
    <property type="entry name" value="Integrase-like_cat_sf"/>
</dbReference>
<dbReference type="EMBL" id="CP031517">
    <property type="protein sequence ID" value="QOS40781.1"/>
    <property type="molecule type" value="Genomic_DNA"/>
</dbReference>
<dbReference type="SUPFAM" id="SSF56349">
    <property type="entry name" value="DNA breaking-rejoining enzymes"/>
    <property type="match status" value="1"/>
</dbReference>
<evidence type="ECO:0000313" key="8">
    <source>
        <dbReference type="EMBL" id="MBB5219336.1"/>
    </source>
</evidence>
<dbReference type="Gene3D" id="1.10.150.130">
    <property type="match status" value="1"/>
</dbReference>
<sequence length="405" mass="46104">MNVTIKALDENSGKEPQVSVSFSGRFDNKVLNAVRTVPGRKWNQEKRIWIFNDCQENLNIFLEALYETGLFNLENTGSKKETSAAPEGQEVKTKLEKMHSLLKARHYSIRTQERYLRWVKMFLNSEFSNIGEENCINNFLTFLAVKKRVSASTQNQALAALLFYFRFVLGIEPEEKNPAVRAKKPVRLPVVFSRSEVNAVISNLTGGKRLAAELMYGTGMRLGEALALRILDIDFGLNQITIRRGKGDKDRIVMLPQKLIEPLKQQIIKVRKLHDEDLASGWGCVKLPESMSLKYPDGSRDLKWQWLFPQKNRWINPVTGEQGRYHLDESLMQRAVKNAVLASGINKNASCHTFRHSFATHLLENGYDIRTVQELLGHSDVSTTMIYTHVLNKGPSGIISPLDRM</sequence>
<dbReference type="Pfam" id="PF00589">
    <property type="entry name" value="Phage_integrase"/>
    <property type="match status" value="1"/>
</dbReference>
<dbReference type="InterPro" id="IPR011946">
    <property type="entry name" value="Integrase_integron-type"/>
</dbReference>
<dbReference type="KEGG" id="trc:DYE49_10100"/>
<dbReference type="InterPro" id="IPR050090">
    <property type="entry name" value="Tyrosine_recombinase_XerCD"/>
</dbReference>
<dbReference type="InterPro" id="IPR044068">
    <property type="entry name" value="CB"/>
</dbReference>
<keyword evidence="3 5" id="KW-0238">DNA-binding</keyword>
<proteinExistence type="inferred from homology"/>
<feature type="domain" description="Tyr recombinase" evidence="6">
    <location>
        <begin position="187"/>
        <end position="400"/>
    </location>
</feature>
<keyword evidence="4" id="KW-0233">DNA recombination</keyword>
<dbReference type="AlphaFoldDB" id="A0A840SHF3"/>
<evidence type="ECO:0000256" key="1">
    <source>
        <dbReference type="ARBA" id="ARBA00008857"/>
    </source>
</evidence>
<feature type="domain" description="Core-binding (CB)" evidence="7">
    <location>
        <begin position="89"/>
        <end position="169"/>
    </location>
</feature>
<dbReference type="Gene3D" id="1.10.443.10">
    <property type="entry name" value="Intergrase catalytic core"/>
    <property type="match status" value="1"/>
</dbReference>
<accession>A0A840SHF3</accession>
<dbReference type="InterPro" id="IPR004107">
    <property type="entry name" value="Integrase_SAM-like_N"/>
</dbReference>
<keyword evidence="10" id="KW-1185">Reference proteome</keyword>